<keyword evidence="6" id="KW-0472">Membrane</keyword>
<evidence type="ECO:0000256" key="1">
    <source>
        <dbReference type="ARBA" id="ARBA00004370"/>
    </source>
</evidence>
<evidence type="ECO:0000256" key="2">
    <source>
        <dbReference type="ARBA" id="ARBA00022448"/>
    </source>
</evidence>
<dbReference type="EMBL" id="SLZW01000002">
    <property type="protein sequence ID" value="TCS64079.1"/>
    <property type="molecule type" value="Genomic_DNA"/>
</dbReference>
<evidence type="ECO:0000256" key="6">
    <source>
        <dbReference type="ARBA" id="ARBA00023136"/>
    </source>
</evidence>
<dbReference type="OrthoDB" id="9799572at2"/>
<gene>
    <name evidence="7" type="ORF">EDD55_102117</name>
</gene>
<dbReference type="InterPro" id="IPR006885">
    <property type="entry name" value="NADH_UbQ_FeS_4_mit-like"/>
</dbReference>
<dbReference type="Proteomes" id="UP000295304">
    <property type="component" value="Unassembled WGS sequence"/>
</dbReference>
<dbReference type="PANTHER" id="PTHR12219">
    <property type="entry name" value="NADH-UBIQUINONE OXIDOREDUCTASE"/>
    <property type="match status" value="1"/>
</dbReference>
<keyword evidence="4" id="KW-0809">Transit peptide</keyword>
<proteinExistence type="predicted"/>
<reference evidence="7 8" key="1">
    <citation type="submission" date="2019-03" db="EMBL/GenBank/DDBJ databases">
        <title>Genomic Encyclopedia of Type Strains, Phase IV (KMG-IV): sequencing the most valuable type-strain genomes for metagenomic binning, comparative biology and taxonomic classification.</title>
        <authorList>
            <person name="Goeker M."/>
        </authorList>
    </citation>
    <scope>NUCLEOTIDE SEQUENCE [LARGE SCALE GENOMIC DNA]</scope>
    <source>
        <strain evidence="7 8">DSM 101688</strain>
    </source>
</reference>
<evidence type="ECO:0000256" key="4">
    <source>
        <dbReference type="ARBA" id="ARBA00022946"/>
    </source>
</evidence>
<comment type="caution">
    <text evidence="7">The sequence shown here is derived from an EMBL/GenBank/DDBJ whole genome shotgun (WGS) entry which is preliminary data.</text>
</comment>
<dbReference type="GO" id="GO:0022900">
    <property type="term" value="P:electron transport chain"/>
    <property type="evidence" value="ECO:0007669"/>
    <property type="project" value="InterPro"/>
</dbReference>
<protein>
    <submittedName>
        <fullName evidence="7">ETC complex I subunit-like protein</fullName>
    </submittedName>
</protein>
<dbReference type="Pfam" id="PF04800">
    <property type="entry name" value="NDUS4"/>
    <property type="match status" value="1"/>
</dbReference>
<dbReference type="Gene3D" id="3.30.160.190">
    <property type="entry name" value="atu1810 like domain"/>
    <property type="match status" value="1"/>
</dbReference>
<comment type="subcellular location">
    <subcellularLocation>
        <location evidence="1">Membrane</location>
    </subcellularLocation>
</comment>
<organism evidence="7 8">
    <name type="scientific">Varunaivibrio sulfuroxidans</name>
    <dbReference type="NCBI Taxonomy" id="1773489"/>
    <lineage>
        <taxon>Bacteria</taxon>
        <taxon>Pseudomonadati</taxon>
        <taxon>Pseudomonadota</taxon>
        <taxon>Alphaproteobacteria</taxon>
        <taxon>Rhodospirillales</taxon>
        <taxon>Magnetovibrionaceae</taxon>
        <taxon>Varunaivibrio</taxon>
    </lineage>
</organism>
<evidence type="ECO:0000256" key="5">
    <source>
        <dbReference type="ARBA" id="ARBA00022982"/>
    </source>
</evidence>
<keyword evidence="5" id="KW-0249">Electron transport</keyword>
<dbReference type="PANTHER" id="PTHR12219:SF8">
    <property type="entry name" value="NADH DEHYDROGENASE [UBIQUINONE] IRON-SULFUR PROTEIN 4, MITOCHONDRIAL"/>
    <property type="match status" value="1"/>
</dbReference>
<accession>A0A4R3JDG4</accession>
<dbReference type="AlphaFoldDB" id="A0A4R3JDG4"/>
<keyword evidence="8" id="KW-1185">Reference proteome</keyword>
<evidence type="ECO:0000313" key="7">
    <source>
        <dbReference type="EMBL" id="TCS64079.1"/>
    </source>
</evidence>
<dbReference type="InterPro" id="IPR038532">
    <property type="entry name" value="NDUFS4-like_sf"/>
</dbReference>
<dbReference type="RefSeq" id="WP_132938050.1">
    <property type="nucleotide sequence ID" value="NZ_CP119676.1"/>
</dbReference>
<sequence>MMVKARIYRPAKTAMQSGRARTRKWVLDFEPDQAKVTDPLIGWIGSADMNGQVRITFDSREDAIAFAERNALDYEVSAAHERHLVLKNYADKFAFDRVR</sequence>
<keyword evidence="2" id="KW-0813">Transport</keyword>
<name>A0A4R3JDG4_9PROT</name>
<dbReference type="GO" id="GO:0016020">
    <property type="term" value="C:membrane"/>
    <property type="evidence" value="ECO:0007669"/>
    <property type="project" value="UniProtKB-SubCell"/>
</dbReference>
<evidence type="ECO:0000256" key="3">
    <source>
        <dbReference type="ARBA" id="ARBA00022660"/>
    </source>
</evidence>
<keyword evidence="3" id="KW-0679">Respiratory chain</keyword>
<evidence type="ECO:0000313" key="8">
    <source>
        <dbReference type="Proteomes" id="UP000295304"/>
    </source>
</evidence>